<keyword evidence="2" id="KW-0560">Oxidoreductase</keyword>
<dbReference type="PANTHER" id="PTHR47706">
    <property type="entry name" value="NMRA-LIKE FAMILY PROTEIN"/>
    <property type="match status" value="1"/>
</dbReference>
<organism evidence="4 5">
    <name type="scientific">Neonectria punicea</name>
    <dbReference type="NCBI Taxonomy" id="979145"/>
    <lineage>
        <taxon>Eukaryota</taxon>
        <taxon>Fungi</taxon>
        <taxon>Dikarya</taxon>
        <taxon>Ascomycota</taxon>
        <taxon>Pezizomycotina</taxon>
        <taxon>Sordariomycetes</taxon>
        <taxon>Hypocreomycetidae</taxon>
        <taxon>Hypocreales</taxon>
        <taxon>Nectriaceae</taxon>
        <taxon>Neonectria</taxon>
    </lineage>
</organism>
<evidence type="ECO:0000259" key="3">
    <source>
        <dbReference type="Pfam" id="PF05368"/>
    </source>
</evidence>
<evidence type="ECO:0000313" key="4">
    <source>
        <dbReference type="EMBL" id="KAK7403059.1"/>
    </source>
</evidence>
<dbReference type="EMBL" id="JAZAVJ010000265">
    <property type="protein sequence ID" value="KAK7403059.1"/>
    <property type="molecule type" value="Genomic_DNA"/>
</dbReference>
<sequence>MTNVAIVGASGEMGQSIVNGLLLSKDSFPSINKPEVQSVKERGVRIIIIELDAPHEDLVEALTGQDVVICAIIPDAADLQKALADAAKEAGVKRFMPSAFATACPPAGVMVMREIKEEVISHIKKIYLPYTVVDIGWWYQGTLPRLPSGKLDYAMKFPVKTIASDGNLPTALTDLRDVGKYVARVIADPRTLNKSVFAHSEVRTQEDIFTLLEQASGETIPREYQSRAEVEAASAAAREAYDGKQERSFADMLVLTVAQYPNSMWLRGDNTPEAAAYLGYLSGKELYPDMETERVRFEEYVGEMLAGKGKAAYANRTFPCESKNGGDAKRRL</sequence>
<proteinExistence type="predicted"/>
<gene>
    <name evidence="4" type="ORF">QQX98_011170</name>
</gene>
<evidence type="ECO:0000256" key="2">
    <source>
        <dbReference type="ARBA" id="ARBA00023002"/>
    </source>
</evidence>
<dbReference type="InterPro" id="IPR051609">
    <property type="entry name" value="NmrA/Isoflavone_reductase-like"/>
</dbReference>
<dbReference type="PANTHER" id="PTHR47706:SF9">
    <property type="entry name" value="NMRA-LIKE DOMAIN-CONTAINING PROTEIN-RELATED"/>
    <property type="match status" value="1"/>
</dbReference>
<evidence type="ECO:0000313" key="5">
    <source>
        <dbReference type="Proteomes" id="UP001498476"/>
    </source>
</evidence>
<name>A0ABR1GMG7_9HYPO</name>
<keyword evidence="1" id="KW-0521">NADP</keyword>
<dbReference type="InterPro" id="IPR008030">
    <property type="entry name" value="NmrA-like"/>
</dbReference>
<reference evidence="4 5" key="1">
    <citation type="journal article" date="2025" name="Microbiol. Resour. Announc.">
        <title>Draft genome sequences for Neonectria magnoliae and Neonectria punicea, canker pathogens of Liriodendron tulipifera and Acer saccharum in West Virginia.</title>
        <authorList>
            <person name="Petronek H.M."/>
            <person name="Kasson M.T."/>
            <person name="Metheny A.M."/>
            <person name="Stauder C.M."/>
            <person name="Lovett B."/>
            <person name="Lynch S.C."/>
            <person name="Garnas J.R."/>
            <person name="Kasson L.R."/>
            <person name="Stajich J.E."/>
        </authorList>
    </citation>
    <scope>NUCLEOTIDE SEQUENCE [LARGE SCALE GENOMIC DNA]</scope>
    <source>
        <strain evidence="4 5">NRRL 64653</strain>
    </source>
</reference>
<dbReference type="SUPFAM" id="SSF51735">
    <property type="entry name" value="NAD(P)-binding Rossmann-fold domains"/>
    <property type="match status" value="1"/>
</dbReference>
<dbReference type="Gene3D" id="3.40.50.720">
    <property type="entry name" value="NAD(P)-binding Rossmann-like Domain"/>
    <property type="match status" value="1"/>
</dbReference>
<dbReference type="InterPro" id="IPR036291">
    <property type="entry name" value="NAD(P)-bd_dom_sf"/>
</dbReference>
<dbReference type="Gene3D" id="3.90.25.10">
    <property type="entry name" value="UDP-galactose 4-epimerase, domain 1"/>
    <property type="match status" value="1"/>
</dbReference>
<comment type="caution">
    <text evidence="4">The sequence shown here is derived from an EMBL/GenBank/DDBJ whole genome shotgun (WGS) entry which is preliminary data.</text>
</comment>
<feature type="domain" description="NmrA-like" evidence="3">
    <location>
        <begin position="3"/>
        <end position="226"/>
    </location>
</feature>
<keyword evidence="5" id="KW-1185">Reference proteome</keyword>
<accession>A0ABR1GMG7</accession>
<evidence type="ECO:0000256" key="1">
    <source>
        <dbReference type="ARBA" id="ARBA00022857"/>
    </source>
</evidence>
<protein>
    <recommendedName>
        <fullName evidence="3">NmrA-like domain-containing protein</fullName>
    </recommendedName>
</protein>
<dbReference type="Proteomes" id="UP001498476">
    <property type="component" value="Unassembled WGS sequence"/>
</dbReference>
<dbReference type="Pfam" id="PF05368">
    <property type="entry name" value="NmrA"/>
    <property type="match status" value="1"/>
</dbReference>